<evidence type="ECO:0000313" key="1">
    <source>
        <dbReference type="EMBL" id="KKM24325.1"/>
    </source>
</evidence>
<dbReference type="EMBL" id="LAZR01012948">
    <property type="protein sequence ID" value="KKM24325.1"/>
    <property type="molecule type" value="Genomic_DNA"/>
</dbReference>
<proteinExistence type="predicted"/>
<comment type="caution">
    <text evidence="1">The sequence shown here is derived from an EMBL/GenBank/DDBJ whole genome shotgun (WGS) entry which is preliminary data.</text>
</comment>
<sequence>MINDNDYNEALARWNKILKALFKNWEEEN</sequence>
<gene>
    <name evidence="1" type="ORF">LCGC14_1606350</name>
</gene>
<dbReference type="AlphaFoldDB" id="A0A0F9L9L8"/>
<name>A0A0F9L9L8_9ZZZZ</name>
<protein>
    <submittedName>
        <fullName evidence="1">Uncharacterized protein</fullName>
    </submittedName>
</protein>
<reference evidence="1" key="1">
    <citation type="journal article" date="2015" name="Nature">
        <title>Complex archaea that bridge the gap between prokaryotes and eukaryotes.</title>
        <authorList>
            <person name="Spang A."/>
            <person name="Saw J.H."/>
            <person name="Jorgensen S.L."/>
            <person name="Zaremba-Niedzwiedzka K."/>
            <person name="Martijn J."/>
            <person name="Lind A.E."/>
            <person name="van Eijk R."/>
            <person name="Schleper C."/>
            <person name="Guy L."/>
            <person name="Ettema T.J."/>
        </authorList>
    </citation>
    <scope>NUCLEOTIDE SEQUENCE</scope>
</reference>
<accession>A0A0F9L9L8</accession>
<organism evidence="1">
    <name type="scientific">marine sediment metagenome</name>
    <dbReference type="NCBI Taxonomy" id="412755"/>
    <lineage>
        <taxon>unclassified sequences</taxon>
        <taxon>metagenomes</taxon>
        <taxon>ecological metagenomes</taxon>
    </lineage>
</organism>